<dbReference type="CDD" id="cd12307">
    <property type="entry name" value="RRM_NIFK_like"/>
    <property type="match status" value="1"/>
</dbReference>
<evidence type="ECO:0000256" key="5">
    <source>
        <dbReference type="SAM" id="MobiDB-lite"/>
    </source>
</evidence>
<organism evidence="7 8">
    <name type="scientific">Caenorhabditis nigoni</name>
    <dbReference type="NCBI Taxonomy" id="1611254"/>
    <lineage>
        <taxon>Eukaryota</taxon>
        <taxon>Metazoa</taxon>
        <taxon>Ecdysozoa</taxon>
        <taxon>Nematoda</taxon>
        <taxon>Chromadorea</taxon>
        <taxon>Rhabditida</taxon>
        <taxon>Rhabditina</taxon>
        <taxon>Rhabditomorpha</taxon>
        <taxon>Rhabditoidea</taxon>
        <taxon>Rhabditidae</taxon>
        <taxon>Peloderinae</taxon>
        <taxon>Caenorhabditis</taxon>
    </lineage>
</organism>
<dbReference type="GO" id="GO:0003723">
    <property type="term" value="F:RNA binding"/>
    <property type="evidence" value="ECO:0007669"/>
    <property type="project" value="UniProtKB-UniRule"/>
</dbReference>
<protein>
    <recommendedName>
        <fullName evidence="6">RRM domain-containing protein</fullName>
    </recommendedName>
</protein>
<evidence type="ECO:0000313" key="8">
    <source>
        <dbReference type="Proteomes" id="UP000230233"/>
    </source>
</evidence>
<evidence type="ECO:0000256" key="2">
    <source>
        <dbReference type="ARBA" id="ARBA00022884"/>
    </source>
</evidence>
<reference evidence="8" key="1">
    <citation type="submission" date="2017-10" db="EMBL/GenBank/DDBJ databases">
        <title>Rapid genome shrinkage in a self-fertile nematode reveals novel sperm competition proteins.</title>
        <authorList>
            <person name="Yin D."/>
            <person name="Schwarz E.M."/>
            <person name="Thomas C.G."/>
            <person name="Felde R.L."/>
            <person name="Korf I.F."/>
            <person name="Cutter A.D."/>
            <person name="Schartner C.M."/>
            <person name="Ralston E.J."/>
            <person name="Meyer B.J."/>
            <person name="Haag E.S."/>
        </authorList>
    </citation>
    <scope>NUCLEOTIDE SEQUENCE [LARGE SCALE GENOMIC DNA]</scope>
    <source>
        <strain evidence="8">JU1422</strain>
    </source>
</reference>
<feature type="compositionally biased region" description="Basic residues" evidence="5">
    <location>
        <begin position="343"/>
        <end position="353"/>
    </location>
</feature>
<proteinExistence type="predicted"/>
<evidence type="ECO:0000313" key="7">
    <source>
        <dbReference type="EMBL" id="PIC37947.1"/>
    </source>
</evidence>
<evidence type="ECO:0000259" key="6">
    <source>
        <dbReference type="PROSITE" id="PS50102"/>
    </source>
</evidence>
<dbReference type="EMBL" id="PDUG01000003">
    <property type="protein sequence ID" value="PIC37947.1"/>
    <property type="molecule type" value="Genomic_DNA"/>
</dbReference>
<accession>A0A2G5UEF5</accession>
<keyword evidence="2 4" id="KW-0694">RNA-binding</keyword>
<dbReference type="OrthoDB" id="21467at2759"/>
<dbReference type="PANTHER" id="PTHR46754">
    <property type="entry name" value="MKI67 FHA DOMAIN-INTERACTING NUCLEOLAR PHOSPHOPROTEIN"/>
    <property type="match status" value="1"/>
</dbReference>
<dbReference type="AlphaFoldDB" id="A0A2G5UEF5"/>
<dbReference type="Gene3D" id="3.30.70.330">
    <property type="match status" value="1"/>
</dbReference>
<feature type="region of interest" description="Disordered" evidence="5">
    <location>
        <begin position="330"/>
        <end position="353"/>
    </location>
</feature>
<dbReference type="Proteomes" id="UP000230233">
    <property type="component" value="Chromosome III"/>
</dbReference>
<evidence type="ECO:0000256" key="3">
    <source>
        <dbReference type="ARBA" id="ARBA00023242"/>
    </source>
</evidence>
<dbReference type="SUPFAM" id="SSF54928">
    <property type="entry name" value="RNA-binding domain, RBD"/>
    <property type="match status" value="1"/>
</dbReference>
<dbReference type="PROSITE" id="PS50102">
    <property type="entry name" value="RRM"/>
    <property type="match status" value="1"/>
</dbReference>
<dbReference type="InterPro" id="IPR000504">
    <property type="entry name" value="RRM_dom"/>
</dbReference>
<name>A0A2G5UEF5_9PELO</name>
<comment type="caution">
    <text evidence="7">The sequence shown here is derived from an EMBL/GenBank/DDBJ whole genome shotgun (WGS) entry which is preliminary data.</text>
</comment>
<keyword evidence="8" id="KW-1185">Reference proteome</keyword>
<keyword evidence="3" id="KW-0539">Nucleus</keyword>
<dbReference type="InterPro" id="IPR035979">
    <property type="entry name" value="RBD_domain_sf"/>
</dbReference>
<dbReference type="Pfam" id="PF00076">
    <property type="entry name" value="RRM_1"/>
    <property type="match status" value="1"/>
</dbReference>
<feature type="region of interest" description="Disordered" evidence="5">
    <location>
        <begin position="230"/>
        <end position="267"/>
    </location>
</feature>
<sequence>MQLFFSANSWSHPKYNEPISLAMVAQNPTAISAGGNRKPAQKQDKVQKKPQKKIWVVKLQRIPFGFFERELLGYFRQFGNVLRIRVARSRKTGNHKGWAYVGFDNKAVAEIAAESMNGYLMFEQRLRCKVMKPALIPKSMLKGSLLVMRPSYLGLAKKDAIARNRCTTKNDSENTKRRVSNLKKTIVKLQNMGIDYDFSAAGVKKTLPKNSEDNDIQVIGSAKTTFPKKTTSKVIEPSTPKVNTPKAVTPKTTPKIATPKSETPKQKAAEAVTPLAAAKKVVIKTPQTEKIKKAAEKPVFSPKTRAAKAAALGTPVAKSTLSKTIMKSVAASARPAAVEKKTITKGRGKKKSL</sequence>
<dbReference type="STRING" id="1611254.A0A2G5UEF5"/>
<dbReference type="SMART" id="SM00360">
    <property type="entry name" value="RRM"/>
    <property type="match status" value="1"/>
</dbReference>
<dbReference type="GO" id="GO:0005730">
    <property type="term" value="C:nucleolus"/>
    <property type="evidence" value="ECO:0007669"/>
    <property type="project" value="UniProtKB-SubCell"/>
</dbReference>
<evidence type="ECO:0000256" key="1">
    <source>
        <dbReference type="ARBA" id="ARBA00004604"/>
    </source>
</evidence>
<gene>
    <name evidence="7" type="primary">Cni-T04A8.6</name>
    <name evidence="7" type="synonym">Cnig_chr_III.g10113</name>
    <name evidence="7" type="ORF">B9Z55_010113</name>
</gene>
<feature type="compositionally biased region" description="Low complexity" evidence="5">
    <location>
        <begin position="239"/>
        <end position="260"/>
    </location>
</feature>
<dbReference type="InterPro" id="IPR012677">
    <property type="entry name" value="Nucleotide-bd_a/b_plait_sf"/>
</dbReference>
<comment type="subcellular location">
    <subcellularLocation>
        <location evidence="1">Nucleus</location>
        <location evidence="1">Nucleolus</location>
    </subcellularLocation>
</comment>
<evidence type="ECO:0000256" key="4">
    <source>
        <dbReference type="PROSITE-ProRule" id="PRU00176"/>
    </source>
</evidence>
<feature type="domain" description="RRM" evidence="6">
    <location>
        <begin position="52"/>
        <end position="133"/>
    </location>
</feature>